<feature type="signal peptide" evidence="6">
    <location>
        <begin position="1"/>
        <end position="20"/>
    </location>
</feature>
<organism evidence="7 8">
    <name type="scientific">Rhizoctonia solani</name>
    <dbReference type="NCBI Taxonomy" id="456999"/>
    <lineage>
        <taxon>Eukaryota</taxon>
        <taxon>Fungi</taxon>
        <taxon>Dikarya</taxon>
        <taxon>Basidiomycota</taxon>
        <taxon>Agaricomycotina</taxon>
        <taxon>Agaricomycetes</taxon>
        <taxon>Cantharellales</taxon>
        <taxon>Ceratobasidiaceae</taxon>
        <taxon>Rhizoctonia</taxon>
    </lineage>
</organism>
<proteinExistence type="predicted"/>
<keyword evidence="4 5" id="KW-0472">Membrane</keyword>
<feature type="transmembrane region" description="Helical" evidence="5">
    <location>
        <begin position="56"/>
        <end position="81"/>
    </location>
</feature>
<dbReference type="GO" id="GO:0016020">
    <property type="term" value="C:membrane"/>
    <property type="evidence" value="ECO:0007669"/>
    <property type="project" value="UniProtKB-SubCell"/>
</dbReference>
<dbReference type="RefSeq" id="XP_043181215.1">
    <property type="nucleotide sequence ID" value="XM_043325783.1"/>
</dbReference>
<sequence>MSPIKILVLGLFSRSLCVLAQEEPYVDPKNDLQNRSICYAIGLFLRLPFAADTHNLGMFICMNTIIVLSPCAFIATVYMLLGRLALHLDADEYLLVKAKIITKLFLTSDIVTLLIQAAGGSMVTNRDLSEVGNKIRSVFRTVEHSQGFNGHLATTESYFYALDALPLFVSILDLATSIYWGTYVGQSATPFQFKFRSAL</sequence>
<evidence type="ECO:0000313" key="7">
    <source>
        <dbReference type="EMBL" id="QRW20978.1"/>
    </source>
</evidence>
<dbReference type="EMBL" id="CP059663">
    <property type="protein sequence ID" value="QRW20978.1"/>
    <property type="molecule type" value="Genomic_DNA"/>
</dbReference>
<dbReference type="InterPro" id="IPR007568">
    <property type="entry name" value="RTA1"/>
</dbReference>
<dbReference type="PANTHER" id="PTHR31465">
    <property type="entry name" value="PROTEIN RTA1-RELATED"/>
    <property type="match status" value="1"/>
</dbReference>
<keyword evidence="6" id="KW-0732">Signal</keyword>
<evidence type="ECO:0000256" key="2">
    <source>
        <dbReference type="ARBA" id="ARBA00022692"/>
    </source>
</evidence>
<comment type="subcellular location">
    <subcellularLocation>
        <location evidence="1">Membrane</location>
        <topology evidence="1">Multi-pass membrane protein</topology>
    </subcellularLocation>
</comment>
<keyword evidence="2 5" id="KW-0812">Transmembrane</keyword>
<gene>
    <name evidence="7" type="ORF">RhiXN_05967</name>
</gene>
<evidence type="ECO:0000256" key="1">
    <source>
        <dbReference type="ARBA" id="ARBA00004141"/>
    </source>
</evidence>
<dbReference type="KEGG" id="rsx:RhiXN_05967"/>
<evidence type="ECO:0000256" key="6">
    <source>
        <dbReference type="SAM" id="SignalP"/>
    </source>
</evidence>
<feature type="chain" id="PRO_5034820044" evidence="6">
    <location>
        <begin position="21"/>
        <end position="199"/>
    </location>
</feature>
<evidence type="ECO:0000256" key="4">
    <source>
        <dbReference type="ARBA" id="ARBA00023136"/>
    </source>
</evidence>
<name>A0A8H8NZ61_9AGAM</name>
<evidence type="ECO:0000313" key="8">
    <source>
        <dbReference type="Proteomes" id="UP000650533"/>
    </source>
</evidence>
<accession>A0A8H8NZ61</accession>
<evidence type="ECO:0000256" key="3">
    <source>
        <dbReference type="ARBA" id="ARBA00022989"/>
    </source>
</evidence>
<dbReference type="Proteomes" id="UP000650533">
    <property type="component" value="Chromosome 6"/>
</dbReference>
<dbReference type="Pfam" id="PF04479">
    <property type="entry name" value="RTA1"/>
    <property type="match status" value="2"/>
</dbReference>
<dbReference type="PANTHER" id="PTHR31465:SF1">
    <property type="entry name" value="PROTEIN RTA1-RELATED"/>
    <property type="match status" value="1"/>
</dbReference>
<keyword evidence="3 5" id="KW-1133">Transmembrane helix</keyword>
<dbReference type="GeneID" id="67028246"/>
<reference evidence="7" key="1">
    <citation type="submission" date="2020-05" db="EMBL/GenBank/DDBJ databases">
        <title>Evolutionary and genomic comparisons of hybrid uninucleate and nonhybrid Rhizoctonia fungi.</title>
        <authorList>
            <person name="Li C."/>
            <person name="Chen X."/>
        </authorList>
    </citation>
    <scope>NUCLEOTIDE SEQUENCE</scope>
    <source>
        <strain evidence="7">AG-1 IA</strain>
    </source>
</reference>
<evidence type="ECO:0000256" key="5">
    <source>
        <dbReference type="SAM" id="Phobius"/>
    </source>
</evidence>
<dbReference type="AlphaFoldDB" id="A0A8H8NZ61"/>
<protein>
    <submittedName>
        <fullName evidence="7">RTA1-like protein</fullName>
    </submittedName>
</protein>